<keyword evidence="3" id="KW-0812">Transmembrane</keyword>
<sequence length="312" mass="33486">MLMEKLDNKLPTKPLTAVLLFPCDPFSVQDVEGGNVMDTCKPSTINPKAKPGQPTVVCSPGEQLYVSLNEVVKLQCPEASKLASLHWERPNSRLSQDLYLQLGNGSLQFLATPATLGHYMCVSVENGFKQTLAIYSVKQRNSGTTTQAVSSTRVPNRPTADTGRGAGSKTKMTAPTTVSKGMGATTPRVTRNLTSVNQPRLTEARQSMDSNSYFEELVVVSILLALTLCLLVLGAVFTLRQRCRGRTAPQVCPKNDSETGSLQEQDPLTGTAKQNGAVPNGLVRNGLAHGKSPSLKNSSPRASNGYLPNTPM</sequence>
<organism evidence="5 6">
    <name type="scientific">Megalops atlanticus</name>
    <name type="common">Tarpon</name>
    <name type="synonym">Clupea gigantea</name>
    <dbReference type="NCBI Taxonomy" id="7932"/>
    <lineage>
        <taxon>Eukaryota</taxon>
        <taxon>Metazoa</taxon>
        <taxon>Chordata</taxon>
        <taxon>Craniata</taxon>
        <taxon>Vertebrata</taxon>
        <taxon>Euteleostomi</taxon>
        <taxon>Actinopterygii</taxon>
        <taxon>Neopterygii</taxon>
        <taxon>Teleostei</taxon>
        <taxon>Elopiformes</taxon>
        <taxon>Megalopidae</taxon>
        <taxon>Megalops</taxon>
    </lineage>
</organism>
<dbReference type="Proteomes" id="UP001046870">
    <property type="component" value="Chromosome 21"/>
</dbReference>
<evidence type="ECO:0000259" key="4">
    <source>
        <dbReference type="PROSITE" id="PS50835"/>
    </source>
</evidence>
<accession>A0A9D3PFJ0</accession>
<evidence type="ECO:0000256" key="2">
    <source>
        <dbReference type="SAM" id="MobiDB-lite"/>
    </source>
</evidence>
<keyword evidence="3" id="KW-0472">Membrane</keyword>
<feature type="domain" description="Ig-like" evidence="4">
    <location>
        <begin position="54"/>
        <end position="121"/>
    </location>
</feature>
<feature type="compositionally biased region" description="Polar residues" evidence="2">
    <location>
        <begin position="258"/>
        <end position="274"/>
    </location>
</feature>
<evidence type="ECO:0000313" key="5">
    <source>
        <dbReference type="EMBL" id="KAG7457942.1"/>
    </source>
</evidence>
<comment type="similarity">
    <text evidence="1">Belongs to the semaphorin family.</text>
</comment>
<proteinExistence type="inferred from homology"/>
<dbReference type="Pfam" id="PF19428">
    <property type="entry name" value="Sema4F_C"/>
    <property type="match status" value="1"/>
</dbReference>
<dbReference type="EMBL" id="JAFDVH010000021">
    <property type="protein sequence ID" value="KAG7457942.1"/>
    <property type="molecule type" value="Genomic_DNA"/>
</dbReference>
<evidence type="ECO:0000256" key="1">
    <source>
        <dbReference type="ARBA" id="ARBA00009492"/>
    </source>
</evidence>
<feature type="region of interest" description="Disordered" evidence="2">
    <location>
        <begin position="245"/>
        <end position="312"/>
    </location>
</feature>
<dbReference type="GO" id="GO:0030335">
    <property type="term" value="P:positive regulation of cell migration"/>
    <property type="evidence" value="ECO:0007669"/>
    <property type="project" value="TreeGrafter"/>
</dbReference>
<dbReference type="InterPro" id="IPR045791">
    <property type="entry name" value="Sema4F_C"/>
</dbReference>
<gene>
    <name evidence="5" type="ORF">MATL_G00232540</name>
</gene>
<protein>
    <recommendedName>
        <fullName evidence="4">Ig-like domain-containing protein</fullName>
    </recommendedName>
</protein>
<dbReference type="GO" id="GO:0007411">
    <property type="term" value="P:axon guidance"/>
    <property type="evidence" value="ECO:0007669"/>
    <property type="project" value="TreeGrafter"/>
</dbReference>
<reference evidence="5" key="1">
    <citation type="submission" date="2021-01" db="EMBL/GenBank/DDBJ databases">
        <authorList>
            <person name="Zahm M."/>
            <person name="Roques C."/>
            <person name="Cabau C."/>
            <person name="Klopp C."/>
            <person name="Donnadieu C."/>
            <person name="Jouanno E."/>
            <person name="Lampietro C."/>
            <person name="Louis A."/>
            <person name="Herpin A."/>
            <person name="Echchiki A."/>
            <person name="Berthelot C."/>
            <person name="Parey E."/>
            <person name="Roest-Crollius H."/>
            <person name="Braasch I."/>
            <person name="Postlethwait J."/>
            <person name="Bobe J."/>
            <person name="Montfort J."/>
            <person name="Bouchez O."/>
            <person name="Begum T."/>
            <person name="Mejri S."/>
            <person name="Adams A."/>
            <person name="Chen W.-J."/>
            <person name="Guiguen Y."/>
        </authorList>
    </citation>
    <scope>NUCLEOTIDE SEQUENCE</scope>
    <source>
        <strain evidence="5">YG-15Mar2019-1</strain>
        <tissue evidence="5">Brain</tissue>
    </source>
</reference>
<feature type="transmembrane region" description="Helical" evidence="3">
    <location>
        <begin position="217"/>
        <end position="239"/>
    </location>
</feature>
<dbReference type="GO" id="GO:0071526">
    <property type="term" value="P:semaphorin-plexin signaling pathway"/>
    <property type="evidence" value="ECO:0007669"/>
    <property type="project" value="TreeGrafter"/>
</dbReference>
<dbReference type="InterPro" id="IPR007110">
    <property type="entry name" value="Ig-like_dom"/>
</dbReference>
<dbReference type="GO" id="GO:0005886">
    <property type="term" value="C:plasma membrane"/>
    <property type="evidence" value="ECO:0007669"/>
    <property type="project" value="TreeGrafter"/>
</dbReference>
<keyword evidence="6" id="KW-1185">Reference proteome</keyword>
<dbReference type="GO" id="GO:0030215">
    <property type="term" value="F:semaphorin receptor binding"/>
    <property type="evidence" value="ECO:0007669"/>
    <property type="project" value="InterPro"/>
</dbReference>
<feature type="compositionally biased region" description="Polar residues" evidence="2">
    <location>
        <begin position="145"/>
        <end position="154"/>
    </location>
</feature>
<comment type="caution">
    <text evidence="5">The sequence shown here is derived from an EMBL/GenBank/DDBJ whole genome shotgun (WGS) entry which is preliminary data.</text>
</comment>
<dbReference type="Gene3D" id="2.60.40.10">
    <property type="entry name" value="Immunoglobulins"/>
    <property type="match status" value="1"/>
</dbReference>
<dbReference type="InterPro" id="IPR013783">
    <property type="entry name" value="Ig-like_fold"/>
</dbReference>
<evidence type="ECO:0000313" key="6">
    <source>
        <dbReference type="Proteomes" id="UP001046870"/>
    </source>
</evidence>
<dbReference type="AlphaFoldDB" id="A0A9D3PFJ0"/>
<name>A0A9D3PFJ0_MEGAT</name>
<dbReference type="GO" id="GO:0045499">
    <property type="term" value="F:chemorepellent activity"/>
    <property type="evidence" value="ECO:0007669"/>
    <property type="project" value="TreeGrafter"/>
</dbReference>
<dbReference type="PANTHER" id="PTHR11036:SF145">
    <property type="entry name" value="SEMAPHORIN-4A ISOFORM X1-RELATED"/>
    <property type="match status" value="1"/>
</dbReference>
<dbReference type="GO" id="GO:0001755">
    <property type="term" value="P:neural crest cell migration"/>
    <property type="evidence" value="ECO:0007669"/>
    <property type="project" value="TreeGrafter"/>
</dbReference>
<dbReference type="OrthoDB" id="8963928at2759"/>
<feature type="compositionally biased region" description="Polar residues" evidence="2">
    <location>
        <begin position="170"/>
        <end position="179"/>
    </location>
</feature>
<feature type="region of interest" description="Disordered" evidence="2">
    <location>
        <begin position="145"/>
        <end position="185"/>
    </location>
</feature>
<keyword evidence="3" id="KW-1133">Transmembrane helix</keyword>
<evidence type="ECO:0000256" key="3">
    <source>
        <dbReference type="SAM" id="Phobius"/>
    </source>
</evidence>
<dbReference type="InterPro" id="IPR027231">
    <property type="entry name" value="Semaphorin"/>
</dbReference>
<dbReference type="PANTHER" id="PTHR11036">
    <property type="entry name" value="SEMAPHORIN"/>
    <property type="match status" value="1"/>
</dbReference>
<dbReference type="PROSITE" id="PS50835">
    <property type="entry name" value="IG_LIKE"/>
    <property type="match status" value="1"/>
</dbReference>